<protein>
    <submittedName>
        <fullName evidence="2">Uncharacterized protein</fullName>
    </submittedName>
</protein>
<proteinExistence type="predicted"/>
<keyword evidence="3" id="KW-1185">Reference proteome</keyword>
<gene>
    <name evidence="2" type="ORF">SLEP1_g6652</name>
</gene>
<dbReference type="EMBL" id="BPVZ01000006">
    <property type="protein sequence ID" value="GKU93012.1"/>
    <property type="molecule type" value="Genomic_DNA"/>
</dbReference>
<evidence type="ECO:0000313" key="2">
    <source>
        <dbReference type="EMBL" id="GKU93012.1"/>
    </source>
</evidence>
<organism evidence="2 3">
    <name type="scientific">Rubroshorea leprosula</name>
    <dbReference type="NCBI Taxonomy" id="152421"/>
    <lineage>
        <taxon>Eukaryota</taxon>
        <taxon>Viridiplantae</taxon>
        <taxon>Streptophyta</taxon>
        <taxon>Embryophyta</taxon>
        <taxon>Tracheophyta</taxon>
        <taxon>Spermatophyta</taxon>
        <taxon>Magnoliopsida</taxon>
        <taxon>eudicotyledons</taxon>
        <taxon>Gunneridae</taxon>
        <taxon>Pentapetalae</taxon>
        <taxon>rosids</taxon>
        <taxon>malvids</taxon>
        <taxon>Malvales</taxon>
        <taxon>Dipterocarpaceae</taxon>
        <taxon>Rubroshorea</taxon>
    </lineage>
</organism>
<dbReference type="AlphaFoldDB" id="A0AAV5I292"/>
<feature type="compositionally biased region" description="Polar residues" evidence="1">
    <location>
        <begin position="1"/>
        <end position="23"/>
    </location>
</feature>
<feature type="region of interest" description="Disordered" evidence="1">
    <location>
        <begin position="1"/>
        <end position="34"/>
    </location>
</feature>
<evidence type="ECO:0000313" key="3">
    <source>
        <dbReference type="Proteomes" id="UP001054252"/>
    </source>
</evidence>
<evidence type="ECO:0000256" key="1">
    <source>
        <dbReference type="SAM" id="MobiDB-lite"/>
    </source>
</evidence>
<reference evidence="2 3" key="1">
    <citation type="journal article" date="2021" name="Commun. Biol.">
        <title>The genome of Shorea leprosula (Dipterocarpaceae) highlights the ecological relevance of drought in aseasonal tropical rainforests.</title>
        <authorList>
            <person name="Ng K.K.S."/>
            <person name="Kobayashi M.J."/>
            <person name="Fawcett J.A."/>
            <person name="Hatakeyama M."/>
            <person name="Paape T."/>
            <person name="Ng C.H."/>
            <person name="Ang C.C."/>
            <person name="Tnah L.H."/>
            <person name="Lee C.T."/>
            <person name="Nishiyama T."/>
            <person name="Sese J."/>
            <person name="O'Brien M.J."/>
            <person name="Copetti D."/>
            <person name="Mohd Noor M.I."/>
            <person name="Ong R.C."/>
            <person name="Putra M."/>
            <person name="Sireger I.Z."/>
            <person name="Indrioko S."/>
            <person name="Kosugi Y."/>
            <person name="Izuno A."/>
            <person name="Isagi Y."/>
            <person name="Lee S.L."/>
            <person name="Shimizu K.K."/>
        </authorList>
    </citation>
    <scope>NUCLEOTIDE SEQUENCE [LARGE SCALE GENOMIC DNA]</scope>
    <source>
        <strain evidence="2">214</strain>
    </source>
</reference>
<dbReference type="Proteomes" id="UP001054252">
    <property type="component" value="Unassembled WGS sequence"/>
</dbReference>
<feature type="region of interest" description="Disordered" evidence="1">
    <location>
        <begin position="50"/>
        <end position="100"/>
    </location>
</feature>
<feature type="compositionally biased region" description="Polar residues" evidence="1">
    <location>
        <begin position="82"/>
        <end position="93"/>
    </location>
</feature>
<name>A0AAV5I292_9ROSI</name>
<sequence>MDSTYSEAHMGPTQSTAISQEPSLANDDGGHATSCTVNLATAIGDQIAPYTASIEQQEERGNKDNDASTSTFDSTMVLAQAANPTENSPSSHSHPMIKRS</sequence>
<comment type="caution">
    <text evidence="2">The sequence shown here is derived from an EMBL/GenBank/DDBJ whole genome shotgun (WGS) entry which is preliminary data.</text>
</comment>
<accession>A0AAV5I292</accession>
<feature type="compositionally biased region" description="Basic and acidic residues" evidence="1">
    <location>
        <begin position="57"/>
        <end position="66"/>
    </location>
</feature>